<accession>X1TAI8</accession>
<evidence type="ECO:0000313" key="2">
    <source>
        <dbReference type="EMBL" id="GAJ02358.1"/>
    </source>
</evidence>
<gene>
    <name evidence="2" type="ORF">S12H4_28283</name>
</gene>
<comment type="caution">
    <text evidence="2">The sequence shown here is derived from an EMBL/GenBank/DDBJ whole genome shotgun (WGS) entry which is preliminary data.</text>
</comment>
<evidence type="ECO:0000256" key="1">
    <source>
        <dbReference type="SAM" id="Phobius"/>
    </source>
</evidence>
<sequence length="113" mass="12825">MGIKKLPWKKIWGYLWKIILVIIGLISLVGTIIGITKDWNVVLNLLSSIGNFFVKILNPLANPIVRDVLLFLLISGALRWLFSVSKKLKKLLIASEEGKKAVLKEKPKEDKKF</sequence>
<name>X1TAI8_9ZZZZ</name>
<feature type="transmembrane region" description="Helical" evidence="1">
    <location>
        <begin position="12"/>
        <end position="35"/>
    </location>
</feature>
<keyword evidence="1" id="KW-0812">Transmembrane</keyword>
<dbReference type="AlphaFoldDB" id="X1TAI8"/>
<feature type="non-terminal residue" evidence="2">
    <location>
        <position position="113"/>
    </location>
</feature>
<keyword evidence="1" id="KW-0472">Membrane</keyword>
<reference evidence="2" key="1">
    <citation type="journal article" date="2014" name="Front. Microbiol.">
        <title>High frequency of phylogenetically diverse reductive dehalogenase-homologous genes in deep subseafloor sedimentary metagenomes.</title>
        <authorList>
            <person name="Kawai M."/>
            <person name="Futagami T."/>
            <person name="Toyoda A."/>
            <person name="Takaki Y."/>
            <person name="Nishi S."/>
            <person name="Hori S."/>
            <person name="Arai W."/>
            <person name="Tsubouchi T."/>
            <person name="Morono Y."/>
            <person name="Uchiyama I."/>
            <person name="Ito T."/>
            <person name="Fujiyama A."/>
            <person name="Inagaki F."/>
            <person name="Takami H."/>
        </authorList>
    </citation>
    <scope>NUCLEOTIDE SEQUENCE</scope>
    <source>
        <strain evidence="2">Expedition CK06-06</strain>
    </source>
</reference>
<proteinExistence type="predicted"/>
<dbReference type="EMBL" id="BARW01016214">
    <property type="protein sequence ID" value="GAJ02358.1"/>
    <property type="molecule type" value="Genomic_DNA"/>
</dbReference>
<organism evidence="2">
    <name type="scientific">marine sediment metagenome</name>
    <dbReference type="NCBI Taxonomy" id="412755"/>
    <lineage>
        <taxon>unclassified sequences</taxon>
        <taxon>metagenomes</taxon>
        <taxon>ecological metagenomes</taxon>
    </lineage>
</organism>
<keyword evidence="1" id="KW-1133">Transmembrane helix</keyword>
<protein>
    <submittedName>
        <fullName evidence="2">Uncharacterized protein</fullName>
    </submittedName>
</protein>
<feature type="transmembrane region" description="Helical" evidence="1">
    <location>
        <begin position="64"/>
        <end position="82"/>
    </location>
</feature>